<gene>
    <name evidence="1" type="ORF">PM2_242</name>
</gene>
<dbReference type="RefSeq" id="YP_009211663.1">
    <property type="nucleotide sequence ID" value="NC_028940.1"/>
</dbReference>
<evidence type="ECO:0000313" key="1">
    <source>
        <dbReference type="EMBL" id="AHY25204.1"/>
    </source>
</evidence>
<evidence type="ECO:0000313" key="2">
    <source>
        <dbReference type="Proteomes" id="UP000030739"/>
    </source>
</evidence>
<proteinExistence type="predicted"/>
<protein>
    <submittedName>
        <fullName evidence="1">Uncharacterized protein</fullName>
    </submittedName>
</protein>
<reference evidence="1 2" key="1">
    <citation type="journal article" date="2015" name="Plant Pathol. J.">
        <title>Isolation and Genomic Characterization of the T4-Like Bacteriophage PM2 Infecting Pectobacterium carotovorum subsp. carotovorum.</title>
        <authorList>
            <person name="Lim J.A."/>
            <person name="Lee D.H."/>
            <person name="Heu S."/>
        </authorList>
    </citation>
    <scope>NUCLEOTIDE SEQUENCE [LARGE SCALE GENOMIC DNA]</scope>
</reference>
<organism evidence="1 2">
    <name type="scientific">Pectobacterium bacteriophage PM2</name>
    <dbReference type="NCBI Taxonomy" id="1429794"/>
    <lineage>
        <taxon>Viruses</taxon>
        <taxon>Duplodnaviria</taxon>
        <taxon>Heunggongvirae</taxon>
        <taxon>Uroviricota</taxon>
        <taxon>Caudoviricetes</taxon>
        <taxon>Pantevenvirales</taxon>
        <taxon>Straboviridae</taxon>
        <taxon>Tevenvirinae</taxon>
        <taxon>Mosugukvirus</taxon>
        <taxon>Mosugukvirus pm2</taxon>
    </lineage>
</organism>
<dbReference type="EMBL" id="KF835987">
    <property type="protein sequence ID" value="AHY25204.1"/>
    <property type="molecule type" value="Genomic_DNA"/>
</dbReference>
<name>A0A0A0PZP2_9CAUD</name>
<keyword evidence="2" id="KW-1185">Reference proteome</keyword>
<dbReference type="Proteomes" id="UP000030739">
    <property type="component" value="Segment"/>
</dbReference>
<dbReference type="KEGG" id="vg:26638135"/>
<dbReference type="GeneID" id="26638135"/>
<sequence length="71" mass="8074">MLYRPNQLTVESSVSKDENIRIIIKRFEEAAKYHGATQRSVADANISESSAYASAKVLRDIRKELYEELGL</sequence>
<accession>A0A0A0PZP2</accession>
<dbReference type="OrthoDB" id="11516at10239"/>